<keyword evidence="3" id="KW-1185">Reference proteome</keyword>
<proteinExistence type="predicted"/>
<feature type="compositionally biased region" description="Basic residues" evidence="1">
    <location>
        <begin position="480"/>
        <end position="490"/>
    </location>
</feature>
<feature type="region of interest" description="Disordered" evidence="1">
    <location>
        <begin position="460"/>
        <end position="493"/>
    </location>
</feature>
<evidence type="ECO:0000256" key="1">
    <source>
        <dbReference type="SAM" id="MobiDB-lite"/>
    </source>
</evidence>
<feature type="region of interest" description="Disordered" evidence="1">
    <location>
        <begin position="182"/>
        <end position="291"/>
    </location>
</feature>
<gene>
    <name evidence="2" type="ORF">MCHLO_01934</name>
</gene>
<reference evidence="2" key="1">
    <citation type="submission" date="2014-09" db="EMBL/GenBank/DDBJ databases">
        <title>Genome sequence of the luminous mushroom Mycena chlorophos for searching fungal bioluminescence genes.</title>
        <authorList>
            <person name="Tanaka Y."/>
            <person name="Kasuga D."/>
            <person name="Oba Y."/>
            <person name="Hase S."/>
            <person name="Sato K."/>
            <person name="Oba Y."/>
            <person name="Sakakibara Y."/>
        </authorList>
    </citation>
    <scope>NUCLEOTIDE SEQUENCE</scope>
</reference>
<evidence type="ECO:0000313" key="2">
    <source>
        <dbReference type="EMBL" id="GAT44296.1"/>
    </source>
</evidence>
<accession>A0ABQ0KZG6</accession>
<organism evidence="2 3">
    <name type="scientific">Mycena chlorophos</name>
    <name type="common">Agaric fungus</name>
    <name type="synonym">Agaricus chlorophos</name>
    <dbReference type="NCBI Taxonomy" id="658473"/>
    <lineage>
        <taxon>Eukaryota</taxon>
        <taxon>Fungi</taxon>
        <taxon>Dikarya</taxon>
        <taxon>Basidiomycota</taxon>
        <taxon>Agaricomycotina</taxon>
        <taxon>Agaricomycetes</taxon>
        <taxon>Agaricomycetidae</taxon>
        <taxon>Agaricales</taxon>
        <taxon>Marasmiineae</taxon>
        <taxon>Mycenaceae</taxon>
        <taxon>Mycena</taxon>
    </lineage>
</organism>
<feature type="region of interest" description="Disordered" evidence="1">
    <location>
        <begin position="309"/>
        <end position="358"/>
    </location>
</feature>
<name>A0ABQ0KZG6_MYCCL</name>
<protein>
    <submittedName>
        <fullName evidence="2">Uncharacterized protein</fullName>
    </submittedName>
</protein>
<dbReference type="Proteomes" id="UP000815677">
    <property type="component" value="Unassembled WGS sequence"/>
</dbReference>
<feature type="compositionally biased region" description="Low complexity" evidence="1">
    <location>
        <begin position="268"/>
        <end position="288"/>
    </location>
</feature>
<dbReference type="EMBL" id="DF839651">
    <property type="protein sequence ID" value="GAT44296.1"/>
    <property type="molecule type" value="Genomic_DNA"/>
</dbReference>
<sequence>MASSKVGVGQVWKRKDSGHAICGTEDGEIRMQVFTVVGKVSEANLFVDGLGGWSHTWENTTMDKAKFQFQVERPVGYPTDDWPVDDAYDVEFFQLGEKMLFTPLTVIDDAGHRVGPKTIADTLRNSIVEVHFVLRHFKVKNNKDQWYDSFTAYPQKVLVINLGRTLGTMKFITWRDILQVSADPSPQSSPARSTTGDHVAQAEHAPSNQQEETVKDEDMRAPPPNQMALEPAVNPLSGHKSKTTSRRAPVQKQPQTPVRAARHVHDLPSATTPAPQTRAATSRMSSTTREMHPVEATLQEVPSALYHRIAPNPVPDHRSASGSRTGMSAAPAVEETDWPADLSDSQLPTAAGEDEEDQIQEDWVMDDGAEEDDNRSQATVSSDHHHDMAAAVPAQQRTFAGHAPQGQLPVSAEYARALAQVPEFGRPRSVHGGSPLLTRHVLQPADVSTAGQQYLRSQTVAPSTPALPPAADQGSSATHVVRRPKGKGTAKAHDDEMLSDLTATQRLSLGTPEVSTMTIAWDGYESTRANFARAADMLETVYENTQPTRAAMATEWWVTRGTSSTPRWIIVNVPNGVQTSVAPYPDSHFLADQMTSSDFLCCGAVVRVVVRPERIEHRLTADVNAAISGELWTVVRTSGCAWFTVNDAKQSWCLVANMVTYLRPPPRLLLTDVACGVSVEEPATPRNGTWTDDGQLNAPTMEWMQ</sequence>
<evidence type="ECO:0000313" key="3">
    <source>
        <dbReference type="Proteomes" id="UP000815677"/>
    </source>
</evidence>
<feature type="compositionally biased region" description="Polar residues" evidence="1">
    <location>
        <begin position="182"/>
        <end position="196"/>
    </location>
</feature>